<dbReference type="EMBL" id="CM042885">
    <property type="protein sequence ID" value="KAI4367034.1"/>
    <property type="molecule type" value="Genomic_DNA"/>
</dbReference>
<gene>
    <name evidence="1" type="ORF">MLD38_022817</name>
</gene>
<accession>A0ACB9QKE3</accession>
<evidence type="ECO:0000313" key="1">
    <source>
        <dbReference type="EMBL" id="KAI4367034.1"/>
    </source>
</evidence>
<protein>
    <submittedName>
        <fullName evidence="1">Uncharacterized protein</fullName>
    </submittedName>
</protein>
<proteinExistence type="predicted"/>
<name>A0ACB9QKE3_9MYRT</name>
<comment type="caution">
    <text evidence="1">The sequence shown here is derived from an EMBL/GenBank/DDBJ whole genome shotgun (WGS) entry which is preliminary data.</text>
</comment>
<dbReference type="Proteomes" id="UP001057402">
    <property type="component" value="Chromosome 6"/>
</dbReference>
<keyword evidence="2" id="KW-1185">Reference proteome</keyword>
<evidence type="ECO:0000313" key="2">
    <source>
        <dbReference type="Proteomes" id="UP001057402"/>
    </source>
</evidence>
<organism evidence="1 2">
    <name type="scientific">Melastoma candidum</name>
    <dbReference type="NCBI Taxonomy" id="119954"/>
    <lineage>
        <taxon>Eukaryota</taxon>
        <taxon>Viridiplantae</taxon>
        <taxon>Streptophyta</taxon>
        <taxon>Embryophyta</taxon>
        <taxon>Tracheophyta</taxon>
        <taxon>Spermatophyta</taxon>
        <taxon>Magnoliopsida</taxon>
        <taxon>eudicotyledons</taxon>
        <taxon>Gunneridae</taxon>
        <taxon>Pentapetalae</taxon>
        <taxon>rosids</taxon>
        <taxon>malvids</taxon>
        <taxon>Myrtales</taxon>
        <taxon>Melastomataceae</taxon>
        <taxon>Melastomatoideae</taxon>
        <taxon>Melastomateae</taxon>
        <taxon>Melastoma</taxon>
    </lineage>
</organism>
<sequence length="150" mass="16659">MPPKIRVLACLWLMMAVSTSNALDATTPRDSSSVNEQTRDCTYPCLLPPQPPSPPASTTICPPPPPPAAIPWTPAWSLPPPPRSWGYYPYFPPPWYVGSAPPPPNPILPYFPWYYKNTLVSQSGPRMGPTTQFLPMLCAWLLLNIVILFL</sequence>
<reference evidence="2" key="1">
    <citation type="journal article" date="2023" name="Front. Plant Sci.">
        <title>Chromosomal-level genome assembly of Melastoma candidum provides insights into trichome evolution.</title>
        <authorList>
            <person name="Zhong Y."/>
            <person name="Wu W."/>
            <person name="Sun C."/>
            <person name="Zou P."/>
            <person name="Liu Y."/>
            <person name="Dai S."/>
            <person name="Zhou R."/>
        </authorList>
    </citation>
    <scope>NUCLEOTIDE SEQUENCE [LARGE SCALE GENOMIC DNA]</scope>
</reference>